<dbReference type="OrthoDB" id="7691751at2"/>
<keyword evidence="1" id="KW-1133">Transmembrane helix</keyword>
<accession>A0A2T6B1U4</accession>
<dbReference type="RefSeq" id="WP_108128928.1">
    <property type="nucleotide sequence ID" value="NZ_QBKP01000006.1"/>
</dbReference>
<protein>
    <submittedName>
        <fullName evidence="2">Uncharacterized protein</fullName>
    </submittedName>
</protein>
<evidence type="ECO:0000313" key="2">
    <source>
        <dbReference type="EMBL" id="PTX49985.1"/>
    </source>
</evidence>
<dbReference type="EMBL" id="QBKP01000006">
    <property type="protein sequence ID" value="PTX49985.1"/>
    <property type="molecule type" value="Genomic_DNA"/>
</dbReference>
<evidence type="ECO:0000313" key="3">
    <source>
        <dbReference type="Proteomes" id="UP000244224"/>
    </source>
</evidence>
<name>A0A2T6B1U4_9RHOB</name>
<evidence type="ECO:0000256" key="1">
    <source>
        <dbReference type="SAM" id="Phobius"/>
    </source>
</evidence>
<feature type="transmembrane region" description="Helical" evidence="1">
    <location>
        <begin position="94"/>
        <end position="117"/>
    </location>
</feature>
<keyword evidence="1" id="KW-0472">Membrane</keyword>
<dbReference type="AlphaFoldDB" id="A0A2T6B1U4"/>
<reference evidence="2 3" key="1">
    <citation type="submission" date="2018-04" db="EMBL/GenBank/DDBJ databases">
        <title>Genomic Encyclopedia of Archaeal and Bacterial Type Strains, Phase II (KMG-II): from individual species to whole genera.</title>
        <authorList>
            <person name="Goeker M."/>
        </authorList>
    </citation>
    <scope>NUCLEOTIDE SEQUENCE [LARGE SCALE GENOMIC DNA]</scope>
    <source>
        <strain evidence="2 3">DSM 21823</strain>
    </source>
</reference>
<gene>
    <name evidence="2" type="ORF">C8N34_106167</name>
</gene>
<organism evidence="2 3">
    <name type="scientific">Gemmobacter caeni</name>
    <dbReference type="NCBI Taxonomy" id="589035"/>
    <lineage>
        <taxon>Bacteria</taxon>
        <taxon>Pseudomonadati</taxon>
        <taxon>Pseudomonadota</taxon>
        <taxon>Alphaproteobacteria</taxon>
        <taxon>Rhodobacterales</taxon>
        <taxon>Paracoccaceae</taxon>
        <taxon>Gemmobacter</taxon>
    </lineage>
</organism>
<sequence>MGAITIQQMADRVAGLMEERLRIKGAGLAEKLSRGGRRLPRKVRAAAERLAEAAHMSQNPKLLLQVDEGEVAEAYDICLRHLSPLGSAGRRKGLLISVVAQVVFGLIVVAGLAVLVLKLRGLM</sequence>
<comment type="caution">
    <text evidence="2">The sequence shown here is derived from an EMBL/GenBank/DDBJ whole genome shotgun (WGS) entry which is preliminary data.</text>
</comment>
<dbReference type="Proteomes" id="UP000244224">
    <property type="component" value="Unassembled WGS sequence"/>
</dbReference>
<proteinExistence type="predicted"/>
<keyword evidence="3" id="KW-1185">Reference proteome</keyword>
<keyword evidence="1" id="KW-0812">Transmembrane</keyword>